<feature type="domain" description="Aminoglycoside phosphotransferase" evidence="1">
    <location>
        <begin position="19"/>
        <end position="93"/>
    </location>
</feature>
<keyword evidence="3" id="KW-1185">Reference proteome</keyword>
<organism evidence="2 3">
    <name type="scientific">Actinopolymorpha rutila</name>
    <dbReference type="NCBI Taxonomy" id="446787"/>
    <lineage>
        <taxon>Bacteria</taxon>
        <taxon>Bacillati</taxon>
        <taxon>Actinomycetota</taxon>
        <taxon>Actinomycetes</taxon>
        <taxon>Propionibacteriales</taxon>
        <taxon>Actinopolymorphaceae</taxon>
        <taxon>Actinopolymorpha</taxon>
    </lineage>
</organism>
<keyword evidence="2" id="KW-0808">Transferase</keyword>
<sequence length="149" mass="16750">MDARQHFDVARSFLTDKVRRWLDEEISWLEQQSLPLAVVHRDIRAQHLYIDSNGDLVGVIDFGDTTIDDPALDFAKIAGDFGDPFLDLVLAHYRGPVSEGLLARARIYRRLDTLWEVAEDAWGDRPTAIRRLRSLAAAASRSSGSTGRS</sequence>
<evidence type="ECO:0000259" key="1">
    <source>
        <dbReference type="Pfam" id="PF01636"/>
    </source>
</evidence>
<dbReference type="EMBL" id="JACBZH010000001">
    <property type="protein sequence ID" value="NYH92879.1"/>
    <property type="molecule type" value="Genomic_DNA"/>
</dbReference>
<evidence type="ECO:0000313" key="3">
    <source>
        <dbReference type="Proteomes" id="UP000579605"/>
    </source>
</evidence>
<dbReference type="SUPFAM" id="SSF56112">
    <property type="entry name" value="Protein kinase-like (PK-like)"/>
    <property type="match status" value="1"/>
</dbReference>
<keyword evidence="2" id="KW-0418">Kinase</keyword>
<dbReference type="Proteomes" id="UP000579605">
    <property type="component" value="Unassembled WGS sequence"/>
</dbReference>
<gene>
    <name evidence="2" type="ORF">F4554_005517</name>
</gene>
<dbReference type="Pfam" id="PF01636">
    <property type="entry name" value="APH"/>
    <property type="match status" value="1"/>
</dbReference>
<protein>
    <submittedName>
        <fullName evidence="2">Aminoglycoside phosphotransferase (APT) family kinase protein</fullName>
    </submittedName>
</protein>
<comment type="caution">
    <text evidence="2">The sequence shown here is derived from an EMBL/GenBank/DDBJ whole genome shotgun (WGS) entry which is preliminary data.</text>
</comment>
<dbReference type="AlphaFoldDB" id="A0A852ZU69"/>
<dbReference type="GO" id="GO:0016301">
    <property type="term" value="F:kinase activity"/>
    <property type="evidence" value="ECO:0007669"/>
    <property type="project" value="UniProtKB-KW"/>
</dbReference>
<proteinExistence type="predicted"/>
<accession>A0A852ZU69</accession>
<dbReference type="Gene3D" id="3.90.1200.10">
    <property type="match status" value="1"/>
</dbReference>
<name>A0A852ZU69_9ACTN</name>
<dbReference type="InterPro" id="IPR002575">
    <property type="entry name" value="Aminoglycoside_PTrfase"/>
</dbReference>
<dbReference type="InterPro" id="IPR011009">
    <property type="entry name" value="Kinase-like_dom_sf"/>
</dbReference>
<reference evidence="2 3" key="1">
    <citation type="submission" date="2020-07" db="EMBL/GenBank/DDBJ databases">
        <title>Sequencing the genomes of 1000 actinobacteria strains.</title>
        <authorList>
            <person name="Klenk H.-P."/>
        </authorList>
    </citation>
    <scope>NUCLEOTIDE SEQUENCE [LARGE SCALE GENOMIC DNA]</scope>
    <source>
        <strain evidence="2 3">DSM 18448</strain>
    </source>
</reference>
<evidence type="ECO:0000313" key="2">
    <source>
        <dbReference type="EMBL" id="NYH92879.1"/>
    </source>
</evidence>